<keyword evidence="5 7" id="KW-1133">Transmembrane helix</keyword>
<feature type="domain" description="Bacterial sugar transferase" evidence="8">
    <location>
        <begin position="298"/>
        <end position="485"/>
    </location>
</feature>
<dbReference type="RefSeq" id="WP_342372821.1">
    <property type="nucleotide sequence ID" value="NZ_CP115965.1"/>
</dbReference>
<dbReference type="Proteomes" id="UP001434337">
    <property type="component" value="Chromosome"/>
</dbReference>
<evidence type="ECO:0000259" key="8">
    <source>
        <dbReference type="Pfam" id="PF02397"/>
    </source>
</evidence>
<dbReference type="Pfam" id="PF02397">
    <property type="entry name" value="Bac_transf"/>
    <property type="match status" value="1"/>
</dbReference>
<keyword evidence="6 7" id="KW-0472">Membrane</keyword>
<feature type="transmembrane region" description="Helical" evidence="7">
    <location>
        <begin position="300"/>
        <end position="324"/>
    </location>
</feature>
<accession>A0ABZ3C857</accession>
<keyword evidence="10" id="KW-1185">Reference proteome</keyword>
<sequence>MTTASVRGKSGQSRWLRQLDARLLWPSKALRKSALAAIDLIIIAVSVTLAAVGRFGMDLYIHTVSGEVTGWHYASIAAGWLVTLWVMGSYGLQLLQSGTEEYRRVISASALLFGVIGTFCYLTQNDFARGFFLLLFIVGVPLLLLGRLLRRQVMNNARRRGHLQSPIIVAGSPTSVDEISNVLRRERWLGYRVVGALTADAVDETPAGLPVLGRVDDVANIVRGTDMYGVVFTEGAFPEGSNSFRRTAWQLEQMDVEMMVVPAMTDISAERITPRPIAGLPLVMIDRPQAQQAGRWVKRLFDVVGSALFLLLASPILALVALAVKIEDGGPVLFSQVRVGRNGELFNCLKIRSMVVDAEARKAELMQQNQGAGVLFKMAKDPRITKVGSFIRRFSIDEVPQFWNVLRGDMSLVGPRPALPTEVARYDQDTSRRLDVRPGLTGLWQVSGRSNLSWEETVRLDLYYVDNWCFMQDVTIMARTAKAVLGSSGAY</sequence>
<dbReference type="InterPro" id="IPR017475">
    <property type="entry name" value="EPS_sugar_tfrase"/>
</dbReference>
<dbReference type="PANTHER" id="PTHR30576">
    <property type="entry name" value="COLANIC BIOSYNTHESIS UDP-GLUCOSE LIPID CARRIER TRANSFERASE"/>
    <property type="match status" value="1"/>
</dbReference>
<comment type="subcellular location">
    <subcellularLocation>
        <location evidence="1">Membrane</location>
        <topology evidence="1">Multi-pass membrane protein</topology>
    </subcellularLocation>
</comment>
<keyword evidence="4 7" id="KW-0812">Transmembrane</keyword>
<dbReference type="InterPro" id="IPR003362">
    <property type="entry name" value="Bact_transf"/>
</dbReference>
<reference evidence="9 10" key="1">
    <citation type="journal article" date="2023" name="Environ Microbiome">
        <title>A coral-associated actinobacterium mitigates coral bleaching under heat stress.</title>
        <authorList>
            <person name="Li J."/>
            <person name="Zou Y."/>
            <person name="Li Q."/>
            <person name="Zhang J."/>
            <person name="Bourne D.G."/>
            <person name="Lyu Y."/>
            <person name="Liu C."/>
            <person name="Zhang S."/>
        </authorList>
    </citation>
    <scope>NUCLEOTIDE SEQUENCE [LARGE SCALE GENOMIC DNA]</scope>
    <source>
        <strain evidence="9 10">SCSIO 13291</strain>
    </source>
</reference>
<feature type="transmembrane region" description="Helical" evidence="7">
    <location>
        <begin position="105"/>
        <end position="124"/>
    </location>
</feature>
<dbReference type="GO" id="GO:0016740">
    <property type="term" value="F:transferase activity"/>
    <property type="evidence" value="ECO:0007669"/>
    <property type="project" value="UniProtKB-KW"/>
</dbReference>
<dbReference type="PANTHER" id="PTHR30576:SF10">
    <property type="entry name" value="SLL5057 PROTEIN"/>
    <property type="match status" value="1"/>
</dbReference>
<feature type="transmembrane region" description="Helical" evidence="7">
    <location>
        <begin position="34"/>
        <end position="53"/>
    </location>
</feature>
<evidence type="ECO:0000256" key="7">
    <source>
        <dbReference type="SAM" id="Phobius"/>
    </source>
</evidence>
<evidence type="ECO:0000256" key="2">
    <source>
        <dbReference type="ARBA" id="ARBA00006464"/>
    </source>
</evidence>
<dbReference type="Gene3D" id="3.40.50.720">
    <property type="entry name" value="NAD(P)-binding Rossmann-like Domain"/>
    <property type="match status" value="1"/>
</dbReference>
<gene>
    <name evidence="9" type="ORF">PCC79_01760</name>
</gene>
<evidence type="ECO:0000256" key="6">
    <source>
        <dbReference type="ARBA" id="ARBA00023136"/>
    </source>
</evidence>
<evidence type="ECO:0000313" key="9">
    <source>
        <dbReference type="EMBL" id="WZW98963.1"/>
    </source>
</evidence>
<feature type="transmembrane region" description="Helical" evidence="7">
    <location>
        <begin position="73"/>
        <end position="93"/>
    </location>
</feature>
<name>A0ABZ3C857_9ACTN</name>
<evidence type="ECO:0000256" key="4">
    <source>
        <dbReference type="ARBA" id="ARBA00022692"/>
    </source>
</evidence>
<organism evidence="9 10">
    <name type="scientific">Propioniciclava soli</name>
    <dbReference type="NCBI Taxonomy" id="2775081"/>
    <lineage>
        <taxon>Bacteria</taxon>
        <taxon>Bacillati</taxon>
        <taxon>Actinomycetota</taxon>
        <taxon>Actinomycetes</taxon>
        <taxon>Propionibacteriales</taxon>
        <taxon>Propionibacteriaceae</taxon>
        <taxon>Propioniciclava</taxon>
    </lineage>
</organism>
<dbReference type="EMBL" id="CP115965">
    <property type="protein sequence ID" value="WZW98963.1"/>
    <property type="molecule type" value="Genomic_DNA"/>
</dbReference>
<protein>
    <submittedName>
        <fullName evidence="9">Sugar transferase</fullName>
    </submittedName>
</protein>
<dbReference type="Pfam" id="PF13727">
    <property type="entry name" value="CoA_binding_3"/>
    <property type="match status" value="1"/>
</dbReference>
<comment type="similarity">
    <text evidence="2">Belongs to the bacterial sugar transferase family.</text>
</comment>
<evidence type="ECO:0000313" key="10">
    <source>
        <dbReference type="Proteomes" id="UP001434337"/>
    </source>
</evidence>
<dbReference type="NCBIfam" id="TIGR03025">
    <property type="entry name" value="EPS_sugtrans"/>
    <property type="match status" value="1"/>
</dbReference>
<evidence type="ECO:0000256" key="1">
    <source>
        <dbReference type="ARBA" id="ARBA00004141"/>
    </source>
</evidence>
<feature type="transmembrane region" description="Helical" evidence="7">
    <location>
        <begin position="130"/>
        <end position="149"/>
    </location>
</feature>
<evidence type="ECO:0000256" key="5">
    <source>
        <dbReference type="ARBA" id="ARBA00022989"/>
    </source>
</evidence>
<evidence type="ECO:0000256" key="3">
    <source>
        <dbReference type="ARBA" id="ARBA00022679"/>
    </source>
</evidence>
<proteinExistence type="inferred from homology"/>
<keyword evidence="3 9" id="KW-0808">Transferase</keyword>